<evidence type="ECO:0000313" key="3">
    <source>
        <dbReference type="Proteomes" id="UP000611708"/>
    </source>
</evidence>
<feature type="region of interest" description="Disordered" evidence="1">
    <location>
        <begin position="289"/>
        <end position="310"/>
    </location>
</feature>
<dbReference type="Proteomes" id="UP000611708">
    <property type="component" value="Unassembled WGS sequence"/>
</dbReference>
<dbReference type="EMBL" id="JADQDN010000015">
    <property type="protein sequence ID" value="MBF9198071.1"/>
    <property type="molecule type" value="Genomic_DNA"/>
</dbReference>
<name>A0ABS0HX36_9HYPH</name>
<protein>
    <submittedName>
        <fullName evidence="2">Uncharacterized protein</fullName>
    </submittedName>
</protein>
<evidence type="ECO:0000256" key="1">
    <source>
        <dbReference type="SAM" id="MobiDB-lite"/>
    </source>
</evidence>
<feature type="non-terminal residue" evidence="2">
    <location>
        <position position="1"/>
    </location>
</feature>
<sequence>AIPLDLTAALTDTDGSELLHVSILGIPDGFTLSAGTGRAGGEWRVPAGDLQGLKLTPPADWNGTLSLTLQVTSTETNSGGSATRSQSFTVTIDPVNDAPELNLTAAEHVQSGVHQAEAIGIAHAQDIDSTQLGGAVITLSGAQPGDRLDLEGFTLHSENGRTMIGTTGIELVGGAYAGETGTLTLSGHASPATYAAVLQSLMLEGDDQSGLAPGTRSIGVVLSDSDGAAATRQSVDVVVDEAHPVAPEGQGFVSNGTEPTQNSAGSDIILLMADEGAEMNHAATASWTEQIDSDQSSDMSQPMTTLDQPVADHVQTIDDLQVDASRMHWS</sequence>
<dbReference type="RefSeq" id="WP_196265419.1">
    <property type="nucleotide sequence ID" value="NZ_JADQDN010000015.1"/>
</dbReference>
<reference evidence="2 3" key="1">
    <citation type="submission" date="2020-11" db="EMBL/GenBank/DDBJ databases">
        <authorList>
            <person name="Kim M.K."/>
        </authorList>
    </citation>
    <scope>NUCLEOTIDE SEQUENCE [LARGE SCALE GENOMIC DNA]</scope>
    <source>
        <strain evidence="2 3">BT290</strain>
    </source>
</reference>
<proteinExistence type="predicted"/>
<evidence type="ECO:0000313" key="2">
    <source>
        <dbReference type="EMBL" id="MBF9198071.1"/>
    </source>
</evidence>
<accession>A0ABS0HX36</accession>
<comment type="caution">
    <text evidence="2">The sequence shown here is derived from an EMBL/GenBank/DDBJ whole genome shotgun (WGS) entry which is preliminary data.</text>
</comment>
<gene>
    <name evidence="2" type="ORF">I2H36_18720</name>
</gene>
<keyword evidence="3" id="KW-1185">Reference proteome</keyword>
<organism evidence="2 3">
    <name type="scientific">Microvirga terrestris</name>
    <dbReference type="NCBI Taxonomy" id="2791024"/>
    <lineage>
        <taxon>Bacteria</taxon>
        <taxon>Pseudomonadati</taxon>
        <taxon>Pseudomonadota</taxon>
        <taxon>Alphaproteobacteria</taxon>
        <taxon>Hyphomicrobiales</taxon>
        <taxon>Methylobacteriaceae</taxon>
        <taxon>Microvirga</taxon>
    </lineage>
</organism>